<dbReference type="Pfam" id="PF10604">
    <property type="entry name" value="Polyketide_cyc2"/>
    <property type="match status" value="1"/>
</dbReference>
<dbReference type="InterPro" id="IPR023393">
    <property type="entry name" value="START-like_dom_sf"/>
</dbReference>
<dbReference type="EMBL" id="BAABCY010000015">
    <property type="protein sequence ID" value="GAA3556011.1"/>
    <property type="molecule type" value="Genomic_DNA"/>
</dbReference>
<dbReference type="SUPFAM" id="SSF55961">
    <property type="entry name" value="Bet v1-like"/>
    <property type="match status" value="1"/>
</dbReference>
<keyword evidence="1" id="KW-0732">Signal</keyword>
<feature type="chain" id="PRO_5047043459" description="SRPBCC family protein" evidence="1">
    <location>
        <begin position="23"/>
        <end position="169"/>
    </location>
</feature>
<feature type="signal peptide" evidence="1">
    <location>
        <begin position="1"/>
        <end position="22"/>
    </location>
</feature>
<accession>A0ABP6WUY5</accession>
<dbReference type="InterPro" id="IPR019587">
    <property type="entry name" value="Polyketide_cyclase/dehydratase"/>
</dbReference>
<keyword evidence="3" id="KW-1185">Reference proteome</keyword>
<evidence type="ECO:0008006" key="4">
    <source>
        <dbReference type="Google" id="ProtNLM"/>
    </source>
</evidence>
<protein>
    <recommendedName>
        <fullName evidence="4">SRPBCC family protein</fullName>
    </recommendedName>
</protein>
<name>A0ABP6WUY5_9FLAO</name>
<comment type="caution">
    <text evidence="2">The sequence shown here is derived from an EMBL/GenBank/DDBJ whole genome shotgun (WGS) entry which is preliminary data.</text>
</comment>
<dbReference type="Proteomes" id="UP001500954">
    <property type="component" value="Unassembled WGS sequence"/>
</dbReference>
<dbReference type="RefSeq" id="WP_345004110.1">
    <property type="nucleotide sequence ID" value="NZ_BAABCY010000015.1"/>
</dbReference>
<organism evidence="2 3">
    <name type="scientific">Snuella lapsa</name>
    <dbReference type="NCBI Taxonomy" id="870481"/>
    <lineage>
        <taxon>Bacteria</taxon>
        <taxon>Pseudomonadati</taxon>
        <taxon>Bacteroidota</taxon>
        <taxon>Flavobacteriia</taxon>
        <taxon>Flavobacteriales</taxon>
        <taxon>Flavobacteriaceae</taxon>
        <taxon>Snuella</taxon>
    </lineage>
</organism>
<reference evidence="3" key="1">
    <citation type="journal article" date="2019" name="Int. J. Syst. Evol. Microbiol.">
        <title>The Global Catalogue of Microorganisms (GCM) 10K type strain sequencing project: providing services to taxonomists for standard genome sequencing and annotation.</title>
        <authorList>
            <consortium name="The Broad Institute Genomics Platform"/>
            <consortium name="The Broad Institute Genome Sequencing Center for Infectious Disease"/>
            <person name="Wu L."/>
            <person name="Ma J."/>
        </authorList>
    </citation>
    <scope>NUCLEOTIDE SEQUENCE [LARGE SCALE GENOMIC DNA]</scope>
    <source>
        <strain evidence="3">JCM 17111</strain>
    </source>
</reference>
<proteinExistence type="predicted"/>
<evidence type="ECO:0000313" key="2">
    <source>
        <dbReference type="EMBL" id="GAA3556011.1"/>
    </source>
</evidence>
<sequence length="169" mass="19177">MTKTYILIAVLMLTVVAGNAQMTPARQIPPNVTKQIKIKAPVHAVYDYLKAFNNANEYASDLVLTSKIVLEASNPKREVVFKSGNKRLEELAIIAPKMNKLGIKVINPDNRFSRYFYYFEIQDDGPNRSKVTLKAYYGLNNGVKGKLVKKEVSNEFKIILEGLKNYFEN</sequence>
<dbReference type="Gene3D" id="3.30.530.20">
    <property type="match status" value="1"/>
</dbReference>
<evidence type="ECO:0000256" key="1">
    <source>
        <dbReference type="SAM" id="SignalP"/>
    </source>
</evidence>
<gene>
    <name evidence="2" type="ORF">GCM10022395_04190</name>
</gene>
<evidence type="ECO:0000313" key="3">
    <source>
        <dbReference type="Proteomes" id="UP001500954"/>
    </source>
</evidence>